<sequence>MENKAGKAHITSRARSATMTSRTMEPTSSRKSQSWLLLSNHLKRDDGSVHPFNMASWPTEPEPPTWHFKPDDLKIDTDEDYGEEGDNQGGNNGAGPSETA</sequence>
<dbReference type="AlphaFoldDB" id="A0ABD3AD08"/>
<feature type="compositionally biased region" description="Basic residues" evidence="1">
    <location>
        <begin position="1"/>
        <end position="12"/>
    </location>
</feature>
<protein>
    <submittedName>
        <fullName evidence="2">Uncharacterized protein</fullName>
    </submittedName>
</protein>
<accession>A0ABD3AD08</accession>
<dbReference type="Proteomes" id="UP001630127">
    <property type="component" value="Unassembled WGS sequence"/>
</dbReference>
<feature type="compositionally biased region" description="Acidic residues" evidence="1">
    <location>
        <begin position="77"/>
        <end position="86"/>
    </location>
</feature>
<proteinExistence type="predicted"/>
<evidence type="ECO:0000313" key="3">
    <source>
        <dbReference type="Proteomes" id="UP001630127"/>
    </source>
</evidence>
<comment type="caution">
    <text evidence="2">The sequence shown here is derived from an EMBL/GenBank/DDBJ whole genome shotgun (WGS) entry which is preliminary data.</text>
</comment>
<dbReference type="EMBL" id="JBJUIK010000004">
    <property type="protein sequence ID" value="KAL3529438.1"/>
    <property type="molecule type" value="Genomic_DNA"/>
</dbReference>
<feature type="compositionally biased region" description="Polar residues" evidence="1">
    <location>
        <begin position="13"/>
        <end position="37"/>
    </location>
</feature>
<evidence type="ECO:0000313" key="2">
    <source>
        <dbReference type="EMBL" id="KAL3529438.1"/>
    </source>
</evidence>
<feature type="region of interest" description="Disordered" evidence="1">
    <location>
        <begin position="1"/>
        <end position="100"/>
    </location>
</feature>
<keyword evidence="3" id="KW-1185">Reference proteome</keyword>
<reference evidence="2 3" key="1">
    <citation type="submission" date="2024-11" db="EMBL/GenBank/DDBJ databases">
        <title>A near-complete genome assembly of Cinchona calisaya.</title>
        <authorList>
            <person name="Lian D.C."/>
            <person name="Zhao X.W."/>
            <person name="Wei L."/>
        </authorList>
    </citation>
    <scope>NUCLEOTIDE SEQUENCE [LARGE SCALE GENOMIC DNA]</scope>
    <source>
        <tissue evidence="2">Nenye</tissue>
    </source>
</reference>
<organism evidence="2 3">
    <name type="scientific">Cinchona calisaya</name>
    <dbReference type="NCBI Taxonomy" id="153742"/>
    <lineage>
        <taxon>Eukaryota</taxon>
        <taxon>Viridiplantae</taxon>
        <taxon>Streptophyta</taxon>
        <taxon>Embryophyta</taxon>
        <taxon>Tracheophyta</taxon>
        <taxon>Spermatophyta</taxon>
        <taxon>Magnoliopsida</taxon>
        <taxon>eudicotyledons</taxon>
        <taxon>Gunneridae</taxon>
        <taxon>Pentapetalae</taxon>
        <taxon>asterids</taxon>
        <taxon>lamiids</taxon>
        <taxon>Gentianales</taxon>
        <taxon>Rubiaceae</taxon>
        <taxon>Cinchonoideae</taxon>
        <taxon>Cinchoneae</taxon>
        <taxon>Cinchona</taxon>
    </lineage>
</organism>
<gene>
    <name evidence="2" type="ORF">ACH5RR_008760</name>
</gene>
<name>A0ABD3AD08_9GENT</name>
<evidence type="ECO:0000256" key="1">
    <source>
        <dbReference type="SAM" id="MobiDB-lite"/>
    </source>
</evidence>